<evidence type="ECO:0000256" key="1">
    <source>
        <dbReference type="ARBA" id="ARBA00001947"/>
    </source>
</evidence>
<evidence type="ECO:0000313" key="9">
    <source>
        <dbReference type="EMBL" id="PAX07680.1"/>
    </source>
</evidence>
<evidence type="ECO:0000256" key="2">
    <source>
        <dbReference type="ARBA" id="ARBA00022670"/>
    </source>
</evidence>
<dbReference type="RefSeq" id="WP_095997922.1">
    <property type="nucleotide sequence ID" value="NZ_NSLI01000003.1"/>
</dbReference>
<accession>A0A2A2SEQ3</accession>
<keyword evidence="2" id="KW-0645">Protease</keyword>
<dbReference type="AlphaFoldDB" id="A0A2A2SEQ3"/>
<comment type="caution">
    <text evidence="9">The sequence shown here is derived from an EMBL/GenBank/DDBJ whole genome shotgun (WGS) entry which is preliminary data.</text>
</comment>
<dbReference type="InterPro" id="IPR051156">
    <property type="entry name" value="Mito/Outer_Membr_Metalloprot"/>
</dbReference>
<evidence type="ECO:0000259" key="8">
    <source>
        <dbReference type="Pfam" id="PF01435"/>
    </source>
</evidence>
<evidence type="ECO:0000256" key="7">
    <source>
        <dbReference type="SAM" id="SignalP"/>
    </source>
</evidence>
<dbReference type="InterPro" id="IPR001915">
    <property type="entry name" value="Peptidase_M48"/>
</dbReference>
<evidence type="ECO:0000256" key="6">
    <source>
        <dbReference type="ARBA" id="ARBA00023049"/>
    </source>
</evidence>
<keyword evidence="4" id="KW-0378">Hydrolase</keyword>
<keyword evidence="7" id="KW-0732">Signal</keyword>
<feature type="signal peptide" evidence="7">
    <location>
        <begin position="1"/>
        <end position="17"/>
    </location>
</feature>
<dbReference type="GO" id="GO:0004222">
    <property type="term" value="F:metalloendopeptidase activity"/>
    <property type="evidence" value="ECO:0007669"/>
    <property type="project" value="InterPro"/>
</dbReference>
<dbReference type="OrthoDB" id="9810445at2"/>
<dbReference type="PANTHER" id="PTHR22726">
    <property type="entry name" value="METALLOENDOPEPTIDASE OMA1"/>
    <property type="match status" value="1"/>
</dbReference>
<dbReference type="GO" id="GO:0016020">
    <property type="term" value="C:membrane"/>
    <property type="evidence" value="ECO:0007669"/>
    <property type="project" value="TreeGrafter"/>
</dbReference>
<feature type="chain" id="PRO_5013104662" evidence="7">
    <location>
        <begin position="18"/>
        <end position="484"/>
    </location>
</feature>
<evidence type="ECO:0000256" key="5">
    <source>
        <dbReference type="ARBA" id="ARBA00022833"/>
    </source>
</evidence>
<dbReference type="Proteomes" id="UP000218151">
    <property type="component" value="Unassembled WGS sequence"/>
</dbReference>
<dbReference type="CDD" id="cd07324">
    <property type="entry name" value="M48C_Oma1-like"/>
    <property type="match status" value="1"/>
</dbReference>
<keyword evidence="10" id="KW-1185">Reference proteome</keyword>
<comment type="cofactor">
    <cofactor evidence="1">
        <name>Zn(2+)</name>
        <dbReference type="ChEBI" id="CHEBI:29105"/>
    </cofactor>
</comment>
<feature type="domain" description="Peptidase M48" evidence="8">
    <location>
        <begin position="57"/>
        <end position="251"/>
    </location>
</feature>
<keyword evidence="3" id="KW-0479">Metal-binding</keyword>
<dbReference type="Pfam" id="PF01435">
    <property type="entry name" value="Peptidase_M48"/>
    <property type="match status" value="1"/>
</dbReference>
<dbReference type="Gene3D" id="3.30.2010.10">
    <property type="entry name" value="Metalloproteases ('zincins'), catalytic domain"/>
    <property type="match status" value="1"/>
</dbReference>
<evidence type="ECO:0000256" key="4">
    <source>
        <dbReference type="ARBA" id="ARBA00022801"/>
    </source>
</evidence>
<sequence>MRRLLALSLLLAAPVYAQSSALQYGRAQPITAQERQQGAQANQGLIQEYGGALTGRQAAYVEQIGQRIATQSGLSNSPGAFNVTLLNSPVNNAFAIPGGYVYVTRDLVALMNDEAELAAVMGHEVAHVAARHSRSRQTRAQRNSILGALGQLGLGALFGNSGLGGLAARSVPSLFQLDTLGFSRSQETQSDDLAVRYLASANYDPLALSTMLESLAEQNQLQGALRGEARSLPGWASTHPEPASRIRRAQQQAATVRVATPTRNRDAFLAAIDGMMYGEDPKQGVIEGNSFLHPSLGIAFTVPQGFTMQNGTEAVSIQGSGGQAQFSTAPFQGDLGTYVANVVRGLGGGATGAAPAQRTTVNGIPAAYTQLRAQSGNTPVDVTVFAYQLAPTRAVHFVTLSQAGRGPGALEQTFGSLRRLSSSEAAQIRPRYVRVVTVGSRDTPASLSARMAYPDYRLERFLVLNRLEPNQALRPGDKVKLVTY</sequence>
<dbReference type="PANTHER" id="PTHR22726:SF24">
    <property type="entry name" value="M48 FAMILY METALLOPEPTIDASE"/>
    <property type="match status" value="1"/>
</dbReference>
<protein>
    <submittedName>
        <fullName evidence="9">Peptidase M48 Ste24p</fullName>
    </submittedName>
</protein>
<keyword evidence="5" id="KW-0862">Zinc</keyword>
<keyword evidence="6" id="KW-0482">Metalloprotease</keyword>
<gene>
    <name evidence="9" type="ORF">CKY28_08530</name>
</gene>
<evidence type="ECO:0000313" key="10">
    <source>
        <dbReference type="Proteomes" id="UP000218151"/>
    </source>
</evidence>
<evidence type="ECO:0000256" key="3">
    <source>
        <dbReference type="ARBA" id="ARBA00022723"/>
    </source>
</evidence>
<name>A0A2A2SEQ3_9SPHN</name>
<dbReference type="GO" id="GO:0051603">
    <property type="term" value="P:proteolysis involved in protein catabolic process"/>
    <property type="evidence" value="ECO:0007669"/>
    <property type="project" value="TreeGrafter"/>
</dbReference>
<dbReference type="EMBL" id="NSLI01000003">
    <property type="protein sequence ID" value="PAX07680.1"/>
    <property type="molecule type" value="Genomic_DNA"/>
</dbReference>
<dbReference type="GO" id="GO:0046872">
    <property type="term" value="F:metal ion binding"/>
    <property type="evidence" value="ECO:0007669"/>
    <property type="project" value="UniProtKB-KW"/>
</dbReference>
<organism evidence="9 10">
    <name type="scientific">Sphingomonas lenta</name>
    <dbReference type="NCBI Taxonomy" id="1141887"/>
    <lineage>
        <taxon>Bacteria</taxon>
        <taxon>Pseudomonadati</taxon>
        <taxon>Pseudomonadota</taxon>
        <taxon>Alphaproteobacteria</taxon>
        <taxon>Sphingomonadales</taxon>
        <taxon>Sphingomonadaceae</taxon>
        <taxon>Sphingomonas</taxon>
    </lineage>
</organism>
<reference evidence="10" key="1">
    <citation type="submission" date="2017-09" db="EMBL/GenBank/DDBJ databases">
        <authorList>
            <person name="Feng G."/>
            <person name="Zhu H."/>
        </authorList>
    </citation>
    <scope>NUCLEOTIDE SEQUENCE [LARGE SCALE GENOMIC DNA]</scope>
    <source>
        <strain evidence="10">1PNM-20</strain>
    </source>
</reference>
<proteinExistence type="predicted"/>